<dbReference type="AlphaFoldDB" id="A0A6A7AUV2"/>
<evidence type="ECO:0000313" key="2">
    <source>
        <dbReference type="Proteomes" id="UP000799423"/>
    </source>
</evidence>
<keyword evidence="2" id="KW-1185">Reference proteome</keyword>
<gene>
    <name evidence="1" type="ORF">T440DRAFT_216596</name>
</gene>
<sequence>MRCAHVSGSVCPLCNHTQLYSCPCKTHFNIPEAISLDPPLIHMHHDSEARPTATPRPRTLLHTFSKQSPCFHLLPFPFPTPSRFSQIRETRCHHPQLASIRMSRPEQRFATMLLSLG</sequence>
<proteinExistence type="predicted"/>
<accession>A0A6A7AUV2</accession>
<evidence type="ECO:0000313" key="1">
    <source>
        <dbReference type="EMBL" id="KAF2847046.1"/>
    </source>
</evidence>
<organism evidence="1 2">
    <name type="scientific">Plenodomus tracheiphilus IPT5</name>
    <dbReference type="NCBI Taxonomy" id="1408161"/>
    <lineage>
        <taxon>Eukaryota</taxon>
        <taxon>Fungi</taxon>
        <taxon>Dikarya</taxon>
        <taxon>Ascomycota</taxon>
        <taxon>Pezizomycotina</taxon>
        <taxon>Dothideomycetes</taxon>
        <taxon>Pleosporomycetidae</taxon>
        <taxon>Pleosporales</taxon>
        <taxon>Pleosporineae</taxon>
        <taxon>Leptosphaeriaceae</taxon>
        <taxon>Plenodomus</taxon>
    </lineage>
</organism>
<name>A0A6A7AUV2_9PLEO</name>
<dbReference type="EMBL" id="MU006329">
    <property type="protein sequence ID" value="KAF2847046.1"/>
    <property type="molecule type" value="Genomic_DNA"/>
</dbReference>
<dbReference type="Proteomes" id="UP000799423">
    <property type="component" value="Unassembled WGS sequence"/>
</dbReference>
<reference evidence="1" key="1">
    <citation type="submission" date="2020-01" db="EMBL/GenBank/DDBJ databases">
        <authorList>
            <consortium name="DOE Joint Genome Institute"/>
            <person name="Haridas S."/>
            <person name="Albert R."/>
            <person name="Binder M."/>
            <person name="Bloem J."/>
            <person name="Labutti K."/>
            <person name="Salamov A."/>
            <person name="Andreopoulos B."/>
            <person name="Baker S.E."/>
            <person name="Barry K."/>
            <person name="Bills G."/>
            <person name="Bluhm B.H."/>
            <person name="Cannon C."/>
            <person name="Castanera R."/>
            <person name="Culley D.E."/>
            <person name="Daum C."/>
            <person name="Ezra D."/>
            <person name="Gonzalez J.B."/>
            <person name="Henrissat B."/>
            <person name="Kuo A."/>
            <person name="Liang C."/>
            <person name="Lipzen A."/>
            <person name="Lutzoni F."/>
            <person name="Magnuson J."/>
            <person name="Mondo S."/>
            <person name="Nolan M."/>
            <person name="Ohm R."/>
            <person name="Pangilinan J."/>
            <person name="Park H.-J."/>
            <person name="Ramirez L."/>
            <person name="Alfaro M."/>
            <person name="Sun H."/>
            <person name="Tritt A."/>
            <person name="Yoshinaga Y."/>
            <person name="Zwiers L.-H."/>
            <person name="Turgeon B.G."/>
            <person name="Goodwin S.B."/>
            <person name="Spatafora J.W."/>
            <person name="Crous P.W."/>
            <person name="Grigoriev I.V."/>
        </authorList>
    </citation>
    <scope>NUCLEOTIDE SEQUENCE</scope>
    <source>
        <strain evidence="1">IPT5</strain>
    </source>
</reference>
<protein>
    <submittedName>
        <fullName evidence="1">Uncharacterized protein</fullName>
    </submittedName>
</protein>